<evidence type="ECO:0000256" key="3">
    <source>
        <dbReference type="ARBA" id="ARBA00023098"/>
    </source>
</evidence>
<evidence type="ECO:0000256" key="1">
    <source>
        <dbReference type="ARBA" id="ARBA00022801"/>
    </source>
</evidence>
<dbReference type="PANTHER" id="PTHR14226:SF29">
    <property type="entry name" value="NEUROPATHY TARGET ESTERASE SWS"/>
    <property type="match status" value="1"/>
</dbReference>
<dbReference type="PANTHER" id="PTHR14226">
    <property type="entry name" value="NEUROPATHY TARGET ESTERASE/SWISS CHEESE D.MELANOGASTER"/>
    <property type="match status" value="1"/>
</dbReference>
<proteinExistence type="predicted"/>
<dbReference type="Pfam" id="PF11856">
    <property type="entry name" value="DUF3376"/>
    <property type="match status" value="1"/>
</dbReference>
<keyword evidence="3 4" id="KW-0443">Lipid metabolism</keyword>
<dbReference type="EMBL" id="JAZDUF010000001">
    <property type="protein sequence ID" value="MEE3849570.1"/>
    <property type="molecule type" value="Genomic_DNA"/>
</dbReference>
<sequence>MTDTAQSELRIALVLNGGVSLAVWIGGVVHELNRLREASRGGGVSAAWSDLLGPEKLDRRVVIDLIAGTSAGGLNGAVLATAIAHGTRMPHMLNEVWLEAASLEKDALIHNNPENATSVLDGAFFKGRIDDVLEGVITPCSDDQQPVHADRGDDCVLLMTATALDAAVTTREIAGGETVGVRDGRRVYKFERRRQPPGVSDICHFATVEPLATAMRATASFPVAFDPVAETAELALRGADGPIRDRRWLVDGGVLDNAPFEPLLDALLERPITAPQERVVVYVTPGAKDTSAQTVSEPGPMPNLKTILGGVLDAFRQPDQRLDHDRLEDAFTTMNLSVSQPHTVLRNLLFGQGENAGDNTRVDAPQLMTAAECLMAQYRLSRAEAAERVMSRARRGGRVTLAPASPPTLTPEELPGIPDSIGVGDVWTWGVPTAARGLRWFGRAVSDAGLGGGDDLTELRSAIATARRLVTVLTSQRDEVIKVPDDMSGPEPDLIQWQIEQLEKFYQASESALSEVMGAIRTAAAPFMPVGEGGQAIDVAELLVALEVLYCSFNWGGAEFDTPRFRYVHMTPAAPRPLGFPVDTVSPPDSGSGTGEPEMVWPKGKLYGEQWGNFGAFASRNGRTHDWRWGRLDCVEMMVSHLMRDAEPGDVESAKRRLVEEILADEKSTLDQIISSTTTSRSMTAAGLFDMWHRNEGKKALGDLLKSVDSTLEKAGIPTWVQYVRFAPMASLKVLGPAVAVKSRWDGARRSVGRFVGRIVGR</sequence>
<comment type="caution">
    <text evidence="6">The sequence shown here is derived from an EMBL/GenBank/DDBJ whole genome shotgun (WGS) entry which is preliminary data.</text>
</comment>
<feature type="short sequence motif" description="DGA/G" evidence="4">
    <location>
        <begin position="251"/>
        <end position="253"/>
    </location>
</feature>
<gene>
    <name evidence="6" type="ORF">VZC37_04460</name>
</gene>
<feature type="active site" description="Proton acceptor" evidence="4">
    <location>
        <position position="251"/>
    </location>
</feature>
<keyword evidence="1 4" id="KW-0378">Hydrolase</keyword>
<reference evidence="6 7" key="1">
    <citation type="submission" date="2024-01" db="EMBL/GenBank/DDBJ databases">
        <title>Draft genome sequence of Gordonia sp. LSe1-13.</title>
        <authorList>
            <person name="Suphannarot A."/>
            <person name="Mingma R."/>
        </authorList>
    </citation>
    <scope>NUCLEOTIDE SEQUENCE [LARGE SCALE GENOMIC DNA]</scope>
    <source>
        <strain evidence="6 7">LSe1-13</strain>
    </source>
</reference>
<evidence type="ECO:0000313" key="7">
    <source>
        <dbReference type="Proteomes" id="UP001347146"/>
    </source>
</evidence>
<feature type="domain" description="PNPLA" evidence="5">
    <location>
        <begin position="13"/>
        <end position="264"/>
    </location>
</feature>
<evidence type="ECO:0000313" key="6">
    <source>
        <dbReference type="EMBL" id="MEE3849570.1"/>
    </source>
</evidence>
<feature type="active site" description="Nucleophile" evidence="4">
    <location>
        <position position="70"/>
    </location>
</feature>
<dbReference type="Proteomes" id="UP001347146">
    <property type="component" value="Unassembled WGS sequence"/>
</dbReference>
<evidence type="ECO:0000259" key="5">
    <source>
        <dbReference type="PROSITE" id="PS51635"/>
    </source>
</evidence>
<name>A0ABU7M8X9_9ACTN</name>
<dbReference type="Pfam" id="PF01734">
    <property type="entry name" value="Patatin"/>
    <property type="match status" value="1"/>
</dbReference>
<dbReference type="SUPFAM" id="SSF52151">
    <property type="entry name" value="FabD/lysophospholipase-like"/>
    <property type="match status" value="1"/>
</dbReference>
<accession>A0ABU7M8X9</accession>
<dbReference type="Gene3D" id="3.40.1090.10">
    <property type="entry name" value="Cytosolic phospholipase A2 catalytic domain"/>
    <property type="match status" value="2"/>
</dbReference>
<feature type="short sequence motif" description="GXSXG" evidence="4">
    <location>
        <begin position="68"/>
        <end position="72"/>
    </location>
</feature>
<keyword evidence="7" id="KW-1185">Reference proteome</keyword>
<dbReference type="InterPro" id="IPR024282">
    <property type="entry name" value="DUF3376"/>
</dbReference>
<evidence type="ECO:0000256" key="2">
    <source>
        <dbReference type="ARBA" id="ARBA00022963"/>
    </source>
</evidence>
<dbReference type="InterPro" id="IPR016035">
    <property type="entry name" value="Acyl_Trfase/lysoPLipase"/>
</dbReference>
<organism evidence="6 7">
    <name type="scientific">Gordonia sesuvii</name>
    <dbReference type="NCBI Taxonomy" id="3116777"/>
    <lineage>
        <taxon>Bacteria</taxon>
        <taxon>Bacillati</taxon>
        <taxon>Actinomycetota</taxon>
        <taxon>Actinomycetes</taxon>
        <taxon>Mycobacteriales</taxon>
        <taxon>Gordoniaceae</taxon>
        <taxon>Gordonia</taxon>
    </lineage>
</organism>
<dbReference type="InterPro" id="IPR050301">
    <property type="entry name" value="NTE"/>
</dbReference>
<keyword evidence="2 4" id="KW-0442">Lipid degradation</keyword>
<dbReference type="PROSITE" id="PS51635">
    <property type="entry name" value="PNPLA"/>
    <property type="match status" value="1"/>
</dbReference>
<protein>
    <submittedName>
        <fullName evidence="6">DUF3376 domain-containing protein</fullName>
    </submittedName>
</protein>
<comment type="caution">
    <text evidence="4">Lacks conserved residue(s) required for the propagation of feature annotation.</text>
</comment>
<evidence type="ECO:0000256" key="4">
    <source>
        <dbReference type="PROSITE-ProRule" id="PRU01161"/>
    </source>
</evidence>
<dbReference type="RefSeq" id="WP_330431199.1">
    <property type="nucleotide sequence ID" value="NZ_JAZDUF010000001.1"/>
</dbReference>
<dbReference type="InterPro" id="IPR002641">
    <property type="entry name" value="PNPLA_dom"/>
</dbReference>